<keyword evidence="4" id="KW-0560">Oxidoreductase</keyword>
<keyword evidence="5" id="KW-0443">Lipid metabolism</keyword>
<evidence type="ECO:0000256" key="1">
    <source>
        <dbReference type="ARBA" id="ARBA00022516"/>
    </source>
</evidence>
<dbReference type="Pfam" id="PF01494">
    <property type="entry name" value="FAD_binding_3"/>
    <property type="match status" value="1"/>
</dbReference>
<dbReference type="InterPro" id="IPR036188">
    <property type="entry name" value="FAD/NAD-bd_sf"/>
</dbReference>
<keyword evidence="10" id="KW-0808">Transferase</keyword>
<reference evidence="10 11" key="1">
    <citation type="submission" date="2023-07" db="EMBL/GenBank/DDBJ databases">
        <title>Closed genome sequence of Methanimicrococcus sp. Es2.</title>
        <authorList>
            <person name="Protasov E."/>
            <person name="Platt K."/>
            <person name="Reeh H."/>
            <person name="Poehlein A."/>
            <person name="Daniel R."/>
            <person name="Brune A."/>
        </authorList>
    </citation>
    <scope>NUCLEOTIDE SEQUENCE [LARGE SCALE GENOMIC DNA]</scope>
    <source>
        <strain evidence="10 11">Es2</strain>
    </source>
</reference>
<dbReference type="InterPro" id="IPR050407">
    <property type="entry name" value="Geranylgeranyl_reductase"/>
</dbReference>
<evidence type="ECO:0000256" key="6">
    <source>
        <dbReference type="ARBA" id="ARBA00023209"/>
    </source>
</evidence>
<evidence type="ECO:0000256" key="4">
    <source>
        <dbReference type="ARBA" id="ARBA00023002"/>
    </source>
</evidence>
<evidence type="ECO:0000256" key="5">
    <source>
        <dbReference type="ARBA" id="ARBA00023098"/>
    </source>
</evidence>
<dbReference type="Gene3D" id="3.50.50.60">
    <property type="entry name" value="FAD/NAD(P)-binding domain"/>
    <property type="match status" value="1"/>
</dbReference>
<keyword evidence="6" id="KW-0594">Phospholipid biosynthesis</keyword>
<accession>A0AA96ZYE8</accession>
<feature type="domain" description="Digeranylgeranylglycerophospholipid reductase catalytic" evidence="9">
    <location>
        <begin position="208"/>
        <end position="282"/>
    </location>
</feature>
<dbReference type="Gene3D" id="3.30.9.10">
    <property type="entry name" value="D-Amino Acid Oxidase, subunit A, domain 2"/>
    <property type="match status" value="1"/>
</dbReference>
<dbReference type="Proteomes" id="UP001302662">
    <property type="component" value="Chromosome"/>
</dbReference>
<dbReference type="GeneID" id="85196704"/>
<keyword evidence="7" id="KW-1208">Phospholipid metabolism</keyword>
<dbReference type="GO" id="GO:0016628">
    <property type="term" value="F:oxidoreductase activity, acting on the CH-CH group of donors, NAD or NADP as acceptor"/>
    <property type="evidence" value="ECO:0007669"/>
    <property type="project" value="InterPro"/>
</dbReference>
<dbReference type="EC" id="2.4.2.59" evidence="10"/>
<evidence type="ECO:0000313" key="11">
    <source>
        <dbReference type="Proteomes" id="UP001302662"/>
    </source>
</evidence>
<dbReference type="EMBL" id="CP131062">
    <property type="protein sequence ID" value="WNY28072.1"/>
    <property type="molecule type" value="Genomic_DNA"/>
</dbReference>
<dbReference type="Pfam" id="PF22578">
    <property type="entry name" value="GGR_cat"/>
    <property type="match status" value="1"/>
</dbReference>
<evidence type="ECO:0000256" key="2">
    <source>
        <dbReference type="ARBA" id="ARBA00022630"/>
    </source>
</evidence>
<dbReference type="PRINTS" id="PR00420">
    <property type="entry name" value="RNGMNOXGNASE"/>
</dbReference>
<keyword evidence="3" id="KW-0274">FAD</keyword>
<evidence type="ECO:0000256" key="3">
    <source>
        <dbReference type="ARBA" id="ARBA00022827"/>
    </source>
</evidence>
<keyword evidence="2" id="KW-0285">Flavoprotein</keyword>
<dbReference type="InterPro" id="IPR054715">
    <property type="entry name" value="GGR_cat"/>
</dbReference>
<dbReference type="SUPFAM" id="SSF51905">
    <property type="entry name" value="FAD/NAD(P)-binding domain"/>
    <property type="match status" value="1"/>
</dbReference>
<dbReference type="RefSeq" id="WP_316559628.1">
    <property type="nucleotide sequence ID" value="NZ_CP131062.1"/>
</dbReference>
<protein>
    <submittedName>
        <fullName evidence="10">Thiamine thiazole synthase</fullName>
        <ecNumber evidence="10">2.4.2.59</ecNumber>
    </submittedName>
</protein>
<name>A0AA96ZYE8_9EURY</name>
<sequence>MSFPLTQKNYDVVVVGAGPAGSVAAKYAALGGVDVLFVEKKREIGSPIQCAGFTPDAGEIESLIPGMTLPKEMKKIPKKSILSKTTTQRLYSPDLKSKEFDVNGYVLDRRIFDTDLAEQATFEGAELLCGTSVKSILSGSTKYTVRLSGVFGKADITTKVIIGADGPNSFIGKTFGLCHDAGIPRPEEYDIGNTINSVQDSGFERGIGFEYKMTDVDIDSESLEMFFGNKYVPGGYIWIFPEGEGKANVGIGLRRSLCSEKLSAREFLNRFIQEHPIASEKLKGGKVTSVIAGVIPVSGAPERTATNSVMVAGDAAGHVMATNGGGIPFAIAAGKIAGETAAEAVLDDKCGKGLSVALYEQRWRAEFGNALDASVQARKVMDKFLVSDKRINAAFKLLPADKLKEMQCGSIPNAMKRGLDLLLK</sequence>
<keyword evidence="11" id="KW-1185">Reference proteome</keyword>
<dbReference type="NCBIfam" id="TIGR02032">
    <property type="entry name" value="GG-red-SF"/>
    <property type="match status" value="1"/>
</dbReference>
<evidence type="ECO:0000259" key="8">
    <source>
        <dbReference type="Pfam" id="PF01494"/>
    </source>
</evidence>
<evidence type="ECO:0000256" key="7">
    <source>
        <dbReference type="ARBA" id="ARBA00023264"/>
    </source>
</evidence>
<keyword evidence="10" id="KW-0328">Glycosyltransferase</keyword>
<keyword evidence="1" id="KW-0444">Lipid biosynthesis</keyword>
<dbReference type="InterPro" id="IPR002938">
    <property type="entry name" value="FAD-bd"/>
</dbReference>
<evidence type="ECO:0000313" key="10">
    <source>
        <dbReference type="EMBL" id="WNY28072.1"/>
    </source>
</evidence>
<dbReference type="KEGG" id="mees:MmiEs2_02520"/>
<dbReference type="InterPro" id="IPR011777">
    <property type="entry name" value="Geranylgeranyl_Rdtase_fam"/>
</dbReference>
<dbReference type="GO" id="GO:0071949">
    <property type="term" value="F:FAD binding"/>
    <property type="evidence" value="ECO:0007669"/>
    <property type="project" value="InterPro"/>
</dbReference>
<organism evidence="10 11">
    <name type="scientific">Methanimicrococcus stummii</name>
    <dbReference type="NCBI Taxonomy" id="3028294"/>
    <lineage>
        <taxon>Archaea</taxon>
        <taxon>Methanobacteriati</taxon>
        <taxon>Methanobacteriota</taxon>
        <taxon>Stenosarchaea group</taxon>
        <taxon>Methanomicrobia</taxon>
        <taxon>Methanosarcinales</taxon>
        <taxon>Methanosarcinaceae</taxon>
        <taxon>Methanimicrococcus</taxon>
    </lineage>
</organism>
<dbReference type="GO" id="GO:0016757">
    <property type="term" value="F:glycosyltransferase activity"/>
    <property type="evidence" value="ECO:0007669"/>
    <property type="project" value="UniProtKB-KW"/>
</dbReference>
<gene>
    <name evidence="10" type="primary">thi4_1</name>
    <name evidence="10" type="ORF">MmiEs2_02520</name>
</gene>
<dbReference type="AlphaFoldDB" id="A0AA96ZYE8"/>
<evidence type="ECO:0000259" key="9">
    <source>
        <dbReference type="Pfam" id="PF22578"/>
    </source>
</evidence>
<proteinExistence type="predicted"/>
<feature type="domain" description="FAD-binding" evidence="8">
    <location>
        <begin position="10"/>
        <end position="177"/>
    </location>
</feature>
<dbReference type="PANTHER" id="PTHR42685:SF18">
    <property type="entry name" value="DIGERANYLGERANYLGLYCEROPHOSPHOLIPID REDUCTASE"/>
    <property type="match status" value="1"/>
</dbReference>
<dbReference type="PANTHER" id="PTHR42685">
    <property type="entry name" value="GERANYLGERANYL DIPHOSPHATE REDUCTASE"/>
    <property type="match status" value="1"/>
</dbReference>
<dbReference type="GO" id="GO:0008654">
    <property type="term" value="P:phospholipid biosynthetic process"/>
    <property type="evidence" value="ECO:0007669"/>
    <property type="project" value="UniProtKB-KW"/>
</dbReference>